<name>A0A834FFT4_ORYME</name>
<keyword evidence="2" id="KW-1133">Transmembrane helix</keyword>
<feature type="region of interest" description="Disordered" evidence="1">
    <location>
        <begin position="24"/>
        <end position="53"/>
    </location>
</feature>
<dbReference type="AlphaFoldDB" id="A0A834FFT4"/>
<protein>
    <recommendedName>
        <fullName evidence="5">Ig-like domain-containing protein</fullName>
    </recommendedName>
</protein>
<gene>
    <name evidence="3" type="ORF">FQA47_004128</name>
</gene>
<sequence>MYKEDSGVYWCESRGGGASSMVVNISVSERPSTTSTPSTTSDPSTTSAPSSLPHSLSKWLPVVCVGLLVLLVLVLLVGQRVLRKSEEVPGPDVIYSSLR</sequence>
<reference evidence="3" key="1">
    <citation type="journal article" name="BMC Genomics">
        <title>Long-read sequencing and de novo genome assembly of marine medaka (Oryzias melastigma).</title>
        <authorList>
            <person name="Liang P."/>
            <person name="Saqib H.S.A."/>
            <person name="Ni X."/>
            <person name="Shen Y."/>
        </authorList>
    </citation>
    <scope>NUCLEOTIDE SEQUENCE</scope>
    <source>
        <strain evidence="3">Bigg-433</strain>
    </source>
</reference>
<feature type="transmembrane region" description="Helical" evidence="2">
    <location>
        <begin position="59"/>
        <end position="77"/>
    </location>
</feature>
<evidence type="ECO:0000256" key="2">
    <source>
        <dbReference type="SAM" id="Phobius"/>
    </source>
</evidence>
<comment type="caution">
    <text evidence="3">The sequence shown here is derived from an EMBL/GenBank/DDBJ whole genome shotgun (WGS) entry which is preliminary data.</text>
</comment>
<evidence type="ECO:0008006" key="5">
    <source>
        <dbReference type="Google" id="ProtNLM"/>
    </source>
</evidence>
<keyword evidence="2" id="KW-0812">Transmembrane</keyword>
<evidence type="ECO:0000313" key="3">
    <source>
        <dbReference type="EMBL" id="KAF6733386.1"/>
    </source>
</evidence>
<evidence type="ECO:0000256" key="1">
    <source>
        <dbReference type="SAM" id="MobiDB-lite"/>
    </source>
</evidence>
<keyword evidence="2" id="KW-0472">Membrane</keyword>
<dbReference type="EMBL" id="WKFB01000159">
    <property type="protein sequence ID" value="KAF6733386.1"/>
    <property type="molecule type" value="Genomic_DNA"/>
</dbReference>
<accession>A0A834FFT4</accession>
<organism evidence="3 4">
    <name type="scientific">Oryzias melastigma</name>
    <name type="common">Marine medaka</name>
    <dbReference type="NCBI Taxonomy" id="30732"/>
    <lineage>
        <taxon>Eukaryota</taxon>
        <taxon>Metazoa</taxon>
        <taxon>Chordata</taxon>
        <taxon>Craniata</taxon>
        <taxon>Vertebrata</taxon>
        <taxon>Euteleostomi</taxon>
        <taxon>Actinopterygii</taxon>
        <taxon>Neopterygii</taxon>
        <taxon>Teleostei</taxon>
        <taxon>Neoteleostei</taxon>
        <taxon>Acanthomorphata</taxon>
        <taxon>Ovalentaria</taxon>
        <taxon>Atherinomorphae</taxon>
        <taxon>Beloniformes</taxon>
        <taxon>Adrianichthyidae</taxon>
        <taxon>Oryziinae</taxon>
        <taxon>Oryzias</taxon>
    </lineage>
</organism>
<feature type="compositionally biased region" description="Low complexity" evidence="1">
    <location>
        <begin position="26"/>
        <end position="53"/>
    </location>
</feature>
<proteinExistence type="predicted"/>
<dbReference type="Proteomes" id="UP000646548">
    <property type="component" value="Unassembled WGS sequence"/>
</dbReference>
<evidence type="ECO:0000313" key="4">
    <source>
        <dbReference type="Proteomes" id="UP000646548"/>
    </source>
</evidence>